<gene>
    <name evidence="2" type="ORF">KCH_00060</name>
</gene>
<dbReference type="HOGENOM" id="CLU_3328883_0_0_11"/>
<sequence>MSPRRATATGGPARLDPADRRQRCVVDRPACRKALAVL</sequence>
<evidence type="ECO:0000313" key="3">
    <source>
        <dbReference type="Proteomes" id="UP000027178"/>
    </source>
</evidence>
<evidence type="ECO:0000313" key="2">
    <source>
        <dbReference type="EMBL" id="KDN88234.1"/>
    </source>
</evidence>
<evidence type="ECO:0000256" key="1">
    <source>
        <dbReference type="SAM" id="MobiDB-lite"/>
    </source>
</evidence>
<organism evidence="2 3">
    <name type="scientific">Kitasatospora cheerisanensis KCTC 2395</name>
    <dbReference type="NCBI Taxonomy" id="1348663"/>
    <lineage>
        <taxon>Bacteria</taxon>
        <taxon>Bacillati</taxon>
        <taxon>Actinomycetota</taxon>
        <taxon>Actinomycetes</taxon>
        <taxon>Kitasatosporales</taxon>
        <taxon>Streptomycetaceae</taxon>
        <taxon>Kitasatospora</taxon>
    </lineage>
</organism>
<accession>A0A066Z7N0</accession>
<comment type="caution">
    <text evidence="2">The sequence shown here is derived from an EMBL/GenBank/DDBJ whole genome shotgun (WGS) entry which is preliminary data.</text>
</comment>
<reference evidence="2 3" key="1">
    <citation type="submission" date="2014-05" db="EMBL/GenBank/DDBJ databases">
        <title>Draft Genome Sequence of Kitasatospora cheerisanensis KCTC 2395.</title>
        <authorList>
            <person name="Nam D.H."/>
        </authorList>
    </citation>
    <scope>NUCLEOTIDE SEQUENCE [LARGE SCALE GENOMIC DNA]</scope>
    <source>
        <strain evidence="2 3">KCTC 2395</strain>
    </source>
</reference>
<feature type="region of interest" description="Disordered" evidence="1">
    <location>
        <begin position="1"/>
        <end position="21"/>
    </location>
</feature>
<dbReference type="EMBL" id="JNBY01000001">
    <property type="protein sequence ID" value="KDN88234.1"/>
    <property type="molecule type" value="Genomic_DNA"/>
</dbReference>
<proteinExistence type="predicted"/>
<protein>
    <submittedName>
        <fullName evidence="2">Uncharacterized protein</fullName>
    </submittedName>
</protein>
<keyword evidence="3" id="KW-1185">Reference proteome</keyword>
<dbReference type="AlphaFoldDB" id="A0A066Z7N0"/>
<name>A0A066Z7N0_9ACTN</name>
<dbReference type="Proteomes" id="UP000027178">
    <property type="component" value="Unassembled WGS sequence"/>
</dbReference>